<evidence type="ECO:0000313" key="1">
    <source>
        <dbReference type="EMBL" id="KAF2746821.1"/>
    </source>
</evidence>
<gene>
    <name evidence="1" type="ORF">M011DRAFT_67462</name>
</gene>
<dbReference type="Proteomes" id="UP000799440">
    <property type="component" value="Unassembled WGS sequence"/>
</dbReference>
<dbReference type="EMBL" id="MU006575">
    <property type="protein sequence ID" value="KAF2746821.1"/>
    <property type="molecule type" value="Genomic_DNA"/>
</dbReference>
<protein>
    <submittedName>
        <fullName evidence="1">Uncharacterized protein</fullName>
    </submittedName>
</protein>
<keyword evidence="2" id="KW-1185">Reference proteome</keyword>
<evidence type="ECO:0000313" key="2">
    <source>
        <dbReference type="Proteomes" id="UP000799440"/>
    </source>
</evidence>
<proteinExistence type="predicted"/>
<accession>A0A6A6VC57</accession>
<sequence>MTASSPQKYGFEQTFRACSSLYYTFWHNTSDRRSYGGTFQYPDSVHACTALPRVSFCQSGSPHRRPRIDTPHSFVIFLCSSHPMGIIIGVHVHCIAYSPSYHDAPRQAVDIRGLASLLYLGFSTSFPHARARSRHDADSRCYDGVFLLSLCSALAVEQV</sequence>
<reference evidence="1" key="1">
    <citation type="journal article" date="2020" name="Stud. Mycol.">
        <title>101 Dothideomycetes genomes: a test case for predicting lifestyles and emergence of pathogens.</title>
        <authorList>
            <person name="Haridas S."/>
            <person name="Albert R."/>
            <person name="Binder M."/>
            <person name="Bloem J."/>
            <person name="Labutti K."/>
            <person name="Salamov A."/>
            <person name="Andreopoulos B."/>
            <person name="Baker S."/>
            <person name="Barry K."/>
            <person name="Bills G."/>
            <person name="Bluhm B."/>
            <person name="Cannon C."/>
            <person name="Castanera R."/>
            <person name="Culley D."/>
            <person name="Daum C."/>
            <person name="Ezra D."/>
            <person name="Gonzalez J."/>
            <person name="Henrissat B."/>
            <person name="Kuo A."/>
            <person name="Liang C."/>
            <person name="Lipzen A."/>
            <person name="Lutzoni F."/>
            <person name="Magnuson J."/>
            <person name="Mondo S."/>
            <person name="Nolan M."/>
            <person name="Ohm R."/>
            <person name="Pangilinan J."/>
            <person name="Park H.-J."/>
            <person name="Ramirez L."/>
            <person name="Alfaro M."/>
            <person name="Sun H."/>
            <person name="Tritt A."/>
            <person name="Yoshinaga Y."/>
            <person name="Zwiers L.-H."/>
            <person name="Turgeon B."/>
            <person name="Goodwin S."/>
            <person name="Spatafora J."/>
            <person name="Crous P."/>
            <person name="Grigoriev I."/>
        </authorList>
    </citation>
    <scope>NUCLEOTIDE SEQUENCE</scope>
    <source>
        <strain evidence="1">CBS 119925</strain>
    </source>
</reference>
<dbReference type="AlphaFoldDB" id="A0A6A6VC57"/>
<name>A0A6A6VC57_9PLEO</name>
<organism evidence="1 2">
    <name type="scientific">Sporormia fimetaria CBS 119925</name>
    <dbReference type="NCBI Taxonomy" id="1340428"/>
    <lineage>
        <taxon>Eukaryota</taxon>
        <taxon>Fungi</taxon>
        <taxon>Dikarya</taxon>
        <taxon>Ascomycota</taxon>
        <taxon>Pezizomycotina</taxon>
        <taxon>Dothideomycetes</taxon>
        <taxon>Pleosporomycetidae</taxon>
        <taxon>Pleosporales</taxon>
        <taxon>Sporormiaceae</taxon>
        <taxon>Sporormia</taxon>
    </lineage>
</organism>